<dbReference type="InterPro" id="IPR011659">
    <property type="entry name" value="WD40"/>
</dbReference>
<dbReference type="SUPFAM" id="SSF49265">
    <property type="entry name" value="Fibronectin type III"/>
    <property type="match status" value="1"/>
</dbReference>
<dbReference type="Gene3D" id="2.120.10.60">
    <property type="entry name" value="Tricorn protease N-terminal domain"/>
    <property type="match status" value="1"/>
</dbReference>
<dbReference type="CDD" id="cd00063">
    <property type="entry name" value="FN3"/>
    <property type="match status" value="1"/>
</dbReference>
<feature type="chain" id="PRO_5025405803" description="Fibronectin type-III domain-containing protein" evidence="3">
    <location>
        <begin position="24"/>
        <end position="504"/>
    </location>
</feature>
<dbReference type="SUPFAM" id="SSF82171">
    <property type="entry name" value="DPP6 N-terminal domain-like"/>
    <property type="match status" value="1"/>
</dbReference>
<keyword evidence="3" id="KW-0732">Signal</keyword>
<dbReference type="AlphaFoldDB" id="A0A6B3LJA1"/>
<dbReference type="SUPFAM" id="SSF49452">
    <property type="entry name" value="Starch-binding domain-like"/>
    <property type="match status" value="1"/>
</dbReference>
<dbReference type="Gene3D" id="2.60.40.1120">
    <property type="entry name" value="Carboxypeptidase-like, regulatory domain"/>
    <property type="match status" value="1"/>
</dbReference>
<evidence type="ECO:0000259" key="4">
    <source>
        <dbReference type="PROSITE" id="PS50853"/>
    </source>
</evidence>
<organism evidence="5 6">
    <name type="scientific">Pontibacter burrus</name>
    <dbReference type="NCBI Taxonomy" id="2704466"/>
    <lineage>
        <taxon>Bacteria</taxon>
        <taxon>Pseudomonadati</taxon>
        <taxon>Bacteroidota</taxon>
        <taxon>Cytophagia</taxon>
        <taxon>Cytophagales</taxon>
        <taxon>Hymenobacteraceae</taxon>
        <taxon>Pontibacter</taxon>
    </lineage>
</organism>
<reference evidence="5 6" key="1">
    <citation type="submission" date="2020-02" db="EMBL/GenBank/DDBJ databases">
        <authorList>
            <person name="Kim M.K."/>
        </authorList>
    </citation>
    <scope>NUCLEOTIDE SEQUENCE [LARGE SCALE GENOMIC DNA]</scope>
    <source>
        <strain evidence="5 6">BT327</strain>
    </source>
</reference>
<keyword evidence="6" id="KW-1185">Reference proteome</keyword>
<feature type="domain" description="Fibronectin type-III" evidence="4">
    <location>
        <begin position="125"/>
        <end position="222"/>
    </location>
</feature>
<dbReference type="GO" id="GO:0030246">
    <property type="term" value="F:carbohydrate binding"/>
    <property type="evidence" value="ECO:0007669"/>
    <property type="project" value="InterPro"/>
</dbReference>
<evidence type="ECO:0000256" key="1">
    <source>
        <dbReference type="ARBA" id="ARBA00009820"/>
    </source>
</evidence>
<dbReference type="Pfam" id="PF07676">
    <property type="entry name" value="PD40"/>
    <property type="match status" value="1"/>
</dbReference>
<dbReference type="Gene3D" id="2.60.40.10">
    <property type="entry name" value="Immunoglobulins"/>
    <property type="match status" value="1"/>
</dbReference>
<feature type="signal peptide" evidence="3">
    <location>
        <begin position="1"/>
        <end position="23"/>
    </location>
</feature>
<dbReference type="PANTHER" id="PTHR36842">
    <property type="entry name" value="PROTEIN TOLB HOMOLOG"/>
    <property type="match status" value="1"/>
</dbReference>
<dbReference type="Gene3D" id="2.120.10.30">
    <property type="entry name" value="TolB, C-terminal domain"/>
    <property type="match status" value="1"/>
</dbReference>
<dbReference type="PANTHER" id="PTHR36842:SF1">
    <property type="entry name" value="PROTEIN TOLB"/>
    <property type="match status" value="1"/>
</dbReference>
<dbReference type="Proteomes" id="UP000474777">
    <property type="component" value="Unassembled WGS sequence"/>
</dbReference>
<comment type="similarity">
    <text evidence="1">Belongs to the TolB family.</text>
</comment>
<protein>
    <recommendedName>
        <fullName evidence="4">Fibronectin type-III domain-containing protein</fullName>
    </recommendedName>
</protein>
<evidence type="ECO:0000256" key="2">
    <source>
        <dbReference type="SAM" id="MobiDB-lite"/>
    </source>
</evidence>
<gene>
    <name evidence="5" type="ORF">GXP69_05080</name>
</gene>
<dbReference type="RefSeq" id="WP_163913107.1">
    <property type="nucleotide sequence ID" value="NZ_JAAGWD010000002.1"/>
</dbReference>
<dbReference type="EMBL" id="JAAGWD010000002">
    <property type="protein sequence ID" value="NEM97062.1"/>
    <property type="molecule type" value="Genomic_DNA"/>
</dbReference>
<dbReference type="Pfam" id="PF13620">
    <property type="entry name" value="CarboxypepD_reg"/>
    <property type="match status" value="1"/>
</dbReference>
<dbReference type="PROSITE" id="PS51257">
    <property type="entry name" value="PROKAR_LIPOPROTEIN"/>
    <property type="match status" value="1"/>
</dbReference>
<accession>A0A6B3LJA1</accession>
<proteinExistence type="inferred from homology"/>
<feature type="region of interest" description="Disordered" evidence="2">
    <location>
        <begin position="119"/>
        <end position="138"/>
    </location>
</feature>
<evidence type="ECO:0000313" key="5">
    <source>
        <dbReference type="EMBL" id="NEM97062.1"/>
    </source>
</evidence>
<sequence length="504" mass="55335">MFKTTSTLKLLLLLALFIGFASCNEDNTIEPTGEGTINGIVLNAETSQPMVGVAVSTSPASSAVITDDEGRFRLMEIAGGNYTVTAKKAGFKNENISVAVKNEKQTDVVITMTADNTAGSGVPGLPRNPNPAENATNQGNVDTLRWQRPTFSKVEDSVFTYDVYLYESSSIYKQLIKENTPDTFAIVSNLKYNTTYFWQVIVKNSAGKTTNGPVWSFATRPIPVTRYVFAVEVNGNWDVYGSDGNDGTRIRLTDSFSREWWPVISPNRDKIAYSSNMGIEPHIYTMNRDGSEKRQLTTLPIVGYHNQGIGFAWSPDGGQVIYANYDNLYRVDRNGTGLRLIAKAPAGRHFRMLDWTASGDKIVAQTIGSNINDSEIYIMNSDGSNMTLLVGNLPGRVESPSLSINGQQLLYSRDVDGFENAEGRQLNARIFSRNIATGEEVDLSSGKPAGTNDLFPRFSPDGAKVIFVNAPNDNQGPNTIWVMDAADGNNRQQLFSNATMPDWK</sequence>
<dbReference type="InterPro" id="IPR036116">
    <property type="entry name" value="FN3_sf"/>
</dbReference>
<dbReference type="InterPro" id="IPR011042">
    <property type="entry name" value="6-blade_b-propeller_TolB-like"/>
</dbReference>
<dbReference type="PROSITE" id="PS50853">
    <property type="entry name" value="FN3"/>
    <property type="match status" value="1"/>
</dbReference>
<evidence type="ECO:0000313" key="6">
    <source>
        <dbReference type="Proteomes" id="UP000474777"/>
    </source>
</evidence>
<dbReference type="InterPro" id="IPR013784">
    <property type="entry name" value="Carb-bd-like_fold"/>
</dbReference>
<dbReference type="InterPro" id="IPR003961">
    <property type="entry name" value="FN3_dom"/>
</dbReference>
<name>A0A6B3LJA1_9BACT</name>
<evidence type="ECO:0000256" key="3">
    <source>
        <dbReference type="SAM" id="SignalP"/>
    </source>
</evidence>
<dbReference type="InterPro" id="IPR013783">
    <property type="entry name" value="Ig-like_fold"/>
</dbReference>
<comment type="caution">
    <text evidence="5">The sequence shown here is derived from an EMBL/GenBank/DDBJ whole genome shotgun (WGS) entry which is preliminary data.</text>
</comment>